<dbReference type="EMBL" id="JAWWNJ010000007">
    <property type="protein sequence ID" value="KAK7052686.1"/>
    <property type="molecule type" value="Genomic_DNA"/>
</dbReference>
<dbReference type="AlphaFoldDB" id="A0AAW0DMU2"/>
<comment type="caution">
    <text evidence="2">The sequence shown here is derived from an EMBL/GenBank/DDBJ whole genome shotgun (WGS) entry which is preliminary data.</text>
</comment>
<evidence type="ECO:0000313" key="2">
    <source>
        <dbReference type="EMBL" id="KAK7052686.1"/>
    </source>
</evidence>
<organism evidence="2 3">
    <name type="scientific">Favolaschia claudopus</name>
    <dbReference type="NCBI Taxonomy" id="2862362"/>
    <lineage>
        <taxon>Eukaryota</taxon>
        <taxon>Fungi</taxon>
        <taxon>Dikarya</taxon>
        <taxon>Basidiomycota</taxon>
        <taxon>Agaricomycotina</taxon>
        <taxon>Agaricomycetes</taxon>
        <taxon>Agaricomycetidae</taxon>
        <taxon>Agaricales</taxon>
        <taxon>Marasmiineae</taxon>
        <taxon>Mycenaceae</taxon>
        <taxon>Favolaschia</taxon>
    </lineage>
</organism>
<reference evidence="2 3" key="1">
    <citation type="journal article" date="2024" name="J Genomics">
        <title>Draft genome sequencing and assembly of Favolaschia claudopus CIRM-BRFM 2984 isolated from oak limbs.</title>
        <authorList>
            <person name="Navarro D."/>
            <person name="Drula E."/>
            <person name="Chaduli D."/>
            <person name="Cazenave R."/>
            <person name="Ahrendt S."/>
            <person name="Wang J."/>
            <person name="Lipzen A."/>
            <person name="Daum C."/>
            <person name="Barry K."/>
            <person name="Grigoriev I.V."/>
            <person name="Favel A."/>
            <person name="Rosso M.N."/>
            <person name="Martin F."/>
        </authorList>
    </citation>
    <scope>NUCLEOTIDE SEQUENCE [LARGE SCALE GENOMIC DNA]</scope>
    <source>
        <strain evidence="2 3">CIRM-BRFM 2984</strain>
    </source>
</reference>
<sequence>MFMAWTIEDAIEGRRSAFATTRSQKLRASATQDRPPKLGGQSKRKQAAPCTDYEEILRTIPAAQVMDLEQPVLNPSSAVDEMHKQDDLPMRYYDDPPFLLRASTPKSLLKVFDFSKGPVLYNPAEHWLVFAPIGPIPVSPFFPEGLEVVGFFFPGQLMLVEASYTNIYEYDSEKEDRENPSSVFSGYVVNDEWATQASRPPEVPGPGYSQKGEYMWISAPALNDESGKRTSAPALSTEKRQNEAHSVLSAGALICITAAGREQQPEGTDKGLGDLWQSWLRGLGSRAPRQHTVNEQEHTQSNFRASWRWLRAVYAGDWVSEAEGRGKSGVGMERIPTELRGISASSAPLRQDLILTQSSCAPPTNAHAILENFVTDSPRIAEGTEGQAYIPRDLSILNNSSSTAIIQPPLSKSLPPTPAIASAVKDKGLMATGMVSSLRVRLDRRNTPTQKRVEARQLLTLVVTLQILHPLTLILVPRDLTRPVDFAVFTVVSGIIRSQSQRTQHGILLKPSVELKKHTFTPSIPRHGNMTIINNLFQSVAKTQYTSALDSPHFFRDRGSSAQKKWCAGKCDCDVTISALDPSGWSTGAISPVLNACVPFWQFWGIYSNSLMFAPNFGPFVNRSEFCSLSVEKKSKSSILSSALQNSPECASQFSAIPLFSKIWPLLVLNTIHQFHTVVAQRFTYFLEFVTEYEYLGKERVSGVKFEEYCLHSLYNELTGLRHVENASGIEQRVDLIGGGRSGRLLVTLVTGR</sequence>
<proteinExistence type="predicted"/>
<gene>
    <name evidence="2" type="ORF">R3P38DRAFT_3344484</name>
</gene>
<accession>A0AAW0DMU2</accession>
<evidence type="ECO:0000313" key="3">
    <source>
        <dbReference type="Proteomes" id="UP001362999"/>
    </source>
</evidence>
<keyword evidence="3" id="KW-1185">Reference proteome</keyword>
<protein>
    <submittedName>
        <fullName evidence="2">Uncharacterized protein</fullName>
    </submittedName>
</protein>
<evidence type="ECO:0000256" key="1">
    <source>
        <dbReference type="SAM" id="MobiDB-lite"/>
    </source>
</evidence>
<feature type="region of interest" description="Disordered" evidence="1">
    <location>
        <begin position="18"/>
        <end position="48"/>
    </location>
</feature>
<name>A0AAW0DMU2_9AGAR</name>
<dbReference type="Proteomes" id="UP001362999">
    <property type="component" value="Unassembled WGS sequence"/>
</dbReference>